<evidence type="ECO:0000313" key="2">
    <source>
        <dbReference type="Proteomes" id="UP000756530"/>
    </source>
</evidence>
<evidence type="ECO:0000313" key="1">
    <source>
        <dbReference type="EMBL" id="MBV7379530.1"/>
    </source>
</evidence>
<protein>
    <submittedName>
        <fullName evidence="1">DUF1499 domain-containing protein</fullName>
    </submittedName>
</protein>
<proteinExistence type="predicted"/>
<dbReference type="Proteomes" id="UP000756530">
    <property type="component" value="Unassembled WGS sequence"/>
</dbReference>
<organism evidence="1 2">
    <name type="scientific">Maritimibacter dapengensis</name>
    <dbReference type="NCBI Taxonomy" id="2836868"/>
    <lineage>
        <taxon>Bacteria</taxon>
        <taxon>Pseudomonadati</taxon>
        <taxon>Pseudomonadota</taxon>
        <taxon>Alphaproteobacteria</taxon>
        <taxon>Rhodobacterales</taxon>
        <taxon>Roseobacteraceae</taxon>
        <taxon>Maritimibacter</taxon>
    </lineage>
</organism>
<name>A0ABS6T3I1_9RHOB</name>
<accession>A0ABS6T3I1</accession>
<dbReference type="EMBL" id="JAHUZE010000002">
    <property type="protein sequence ID" value="MBV7379530.1"/>
    <property type="molecule type" value="Genomic_DNA"/>
</dbReference>
<dbReference type="RefSeq" id="WP_218392652.1">
    <property type="nucleotide sequence ID" value="NZ_JAHUZE010000002.1"/>
</dbReference>
<keyword evidence="2" id="KW-1185">Reference proteome</keyword>
<dbReference type="InterPro" id="IPR010865">
    <property type="entry name" value="DUF1499"/>
</dbReference>
<gene>
    <name evidence="1" type="ORF">KJP28_11370</name>
</gene>
<comment type="caution">
    <text evidence="1">The sequence shown here is derived from an EMBL/GenBank/DDBJ whole genome shotgun (WGS) entry which is preliminary data.</text>
</comment>
<reference evidence="1 2" key="1">
    <citation type="submission" date="2021-05" db="EMBL/GenBank/DDBJ databases">
        <title>Culturable bacteria isolated from Daya Bay.</title>
        <authorList>
            <person name="Zheng W."/>
            <person name="Yu S."/>
            <person name="Huang Y."/>
        </authorList>
    </citation>
    <scope>NUCLEOTIDE SEQUENCE [LARGE SCALE GENOMIC DNA]</scope>
    <source>
        <strain evidence="1 2">DP4N28-5</strain>
    </source>
</reference>
<dbReference type="Pfam" id="PF07386">
    <property type="entry name" value="DUF1499"/>
    <property type="match status" value="1"/>
</dbReference>
<sequence length="141" mass="15187">MAWKIILGVAILLLIAGVWVRVAPLPKSRLTAKPGPMEPGAHPMMGGIKVVRPLSELPPDAQARIMDIAAATPRTERVGTGDDPAAFVTRSKLWAFPDIATIWTADENLHVHSHLVFGKGDMGVNAAKVARWFKALEAPPE</sequence>